<evidence type="ECO:0000256" key="1">
    <source>
        <dbReference type="ARBA" id="ARBA00001120"/>
    </source>
</evidence>
<dbReference type="SUPFAM" id="SSF53795">
    <property type="entry name" value="PEP carboxykinase-like"/>
    <property type="match status" value="1"/>
</dbReference>
<dbReference type="Proteomes" id="UP001179842">
    <property type="component" value="Chromosome"/>
</dbReference>
<sequence length="305" mass="33887">MEKRVSVDKIIKDFYLIKLNEFPNAFIERPSINRAGLLLGGNFKRETLTKNIVGWGTNESEFLLSLSEEKRKKALKTVIGALPPLLLLSIGFSANLYQEVLQIAEKYKVQVVKSQEHLSTLIANIGSYLTEYFAKTVSVHGCAVLVNGVGVMIIGPSGAGKSEAVLELIQEGHTFVTDDTVVISRLGNRFIGKPATITQDFLEVRGIGLIDIRHTYGSSMIRAKLDIDLVLELVPDNENIIFDRLGKWDLEYNILDGAIQKIQIPVKQGRTISSLVVAAVNAYLVRKDGLDPLQKIQERILKENE</sequence>
<evidence type="ECO:0000256" key="7">
    <source>
        <dbReference type="ARBA" id="ARBA00022840"/>
    </source>
</evidence>
<feature type="domain" description="HPr(Ser) kinase/phosphorylase N-terminal" evidence="10">
    <location>
        <begin position="5"/>
        <end position="129"/>
    </location>
</feature>
<dbReference type="Gene3D" id="3.40.50.300">
    <property type="entry name" value="P-loop containing nucleotide triphosphate hydrolases"/>
    <property type="match status" value="1"/>
</dbReference>
<comment type="catalytic activity">
    <reaction evidence="1">
        <text>[HPr protein]-L-serine + ATP = [HPr protein]-O-phospho-L-serine + ADP + H(+)</text>
        <dbReference type="Rhea" id="RHEA:46600"/>
        <dbReference type="Rhea" id="RHEA-COMP:11602"/>
        <dbReference type="Rhea" id="RHEA-COMP:11603"/>
        <dbReference type="ChEBI" id="CHEBI:15378"/>
        <dbReference type="ChEBI" id="CHEBI:29999"/>
        <dbReference type="ChEBI" id="CHEBI:30616"/>
        <dbReference type="ChEBI" id="CHEBI:83421"/>
        <dbReference type="ChEBI" id="CHEBI:456216"/>
    </reaction>
</comment>
<evidence type="ECO:0000256" key="8">
    <source>
        <dbReference type="ARBA" id="ARBA00023268"/>
    </source>
</evidence>
<keyword evidence="8" id="KW-0511">Multifunctional enzyme</keyword>
<feature type="domain" description="HPr kinase/phosphorylase C-terminal" evidence="11">
    <location>
        <begin position="132"/>
        <end position="299"/>
    </location>
</feature>
<evidence type="ECO:0000256" key="2">
    <source>
        <dbReference type="ARBA" id="ARBA00006883"/>
    </source>
</evidence>
<dbReference type="PANTHER" id="PTHR30305:SF1">
    <property type="entry name" value="HPR KINASE_PHOSPHORYLASE"/>
    <property type="match status" value="1"/>
</dbReference>
<comment type="catalytic activity">
    <reaction evidence="9">
        <text>[HPr protein]-O-phospho-L-serine + phosphate + H(+) = [HPr protein]-L-serine + diphosphate</text>
        <dbReference type="Rhea" id="RHEA:46604"/>
        <dbReference type="Rhea" id="RHEA-COMP:11602"/>
        <dbReference type="Rhea" id="RHEA-COMP:11603"/>
        <dbReference type="ChEBI" id="CHEBI:15378"/>
        <dbReference type="ChEBI" id="CHEBI:29999"/>
        <dbReference type="ChEBI" id="CHEBI:33019"/>
        <dbReference type="ChEBI" id="CHEBI:43474"/>
        <dbReference type="ChEBI" id="CHEBI:83421"/>
    </reaction>
</comment>
<reference evidence="12" key="1">
    <citation type="submission" date="2023-04" db="EMBL/GenBank/DDBJ databases">
        <title>Completed genome of Mycoplasma lagogenitalium type strain 12MS.</title>
        <authorList>
            <person name="Spergser J."/>
        </authorList>
    </citation>
    <scope>NUCLEOTIDE SEQUENCE</scope>
    <source>
        <strain evidence="12">12MS</strain>
    </source>
</reference>
<dbReference type="PANTHER" id="PTHR30305">
    <property type="entry name" value="PROTEIN YJDM-RELATED"/>
    <property type="match status" value="1"/>
</dbReference>
<evidence type="ECO:0000313" key="12">
    <source>
        <dbReference type="EMBL" id="WGI36858.1"/>
    </source>
</evidence>
<evidence type="ECO:0000256" key="3">
    <source>
        <dbReference type="ARBA" id="ARBA00022527"/>
    </source>
</evidence>
<keyword evidence="4" id="KW-0808">Transferase</keyword>
<evidence type="ECO:0000256" key="9">
    <source>
        <dbReference type="ARBA" id="ARBA00047657"/>
    </source>
</evidence>
<keyword evidence="5" id="KW-0547">Nucleotide-binding</keyword>
<dbReference type="InterPro" id="IPR027417">
    <property type="entry name" value="P-loop_NTPase"/>
</dbReference>
<keyword evidence="6 12" id="KW-0418">Kinase</keyword>
<evidence type="ECO:0000313" key="13">
    <source>
        <dbReference type="Proteomes" id="UP001179842"/>
    </source>
</evidence>
<protein>
    <submittedName>
        <fullName evidence="12">HPr(Ser) kinase/phosphatase</fullName>
    </submittedName>
</protein>
<evidence type="ECO:0000256" key="5">
    <source>
        <dbReference type="ARBA" id="ARBA00022741"/>
    </source>
</evidence>
<dbReference type="InterPro" id="IPR003755">
    <property type="entry name" value="HPr(Ser)_kin/Pase"/>
</dbReference>
<dbReference type="InterPro" id="IPR011126">
    <property type="entry name" value="Hpr_kin/Pase_Hpr_N"/>
</dbReference>
<keyword evidence="7" id="KW-0067">ATP-binding</keyword>
<dbReference type="GO" id="GO:0016301">
    <property type="term" value="F:kinase activity"/>
    <property type="evidence" value="ECO:0007669"/>
    <property type="project" value="UniProtKB-KW"/>
</dbReference>
<evidence type="ECO:0000256" key="4">
    <source>
        <dbReference type="ARBA" id="ARBA00022679"/>
    </source>
</evidence>
<dbReference type="Gene3D" id="3.40.1390.20">
    <property type="entry name" value="HprK N-terminal domain-like"/>
    <property type="match status" value="1"/>
</dbReference>
<dbReference type="SUPFAM" id="SSF75138">
    <property type="entry name" value="HprK N-terminal domain-like"/>
    <property type="match status" value="1"/>
</dbReference>
<name>A0ABY8LX13_9BACT</name>
<evidence type="ECO:0000259" key="10">
    <source>
        <dbReference type="Pfam" id="PF02603"/>
    </source>
</evidence>
<dbReference type="NCBIfam" id="TIGR00679">
    <property type="entry name" value="hpr-ser"/>
    <property type="match status" value="1"/>
</dbReference>
<dbReference type="Pfam" id="PF02603">
    <property type="entry name" value="Hpr_kinase_N"/>
    <property type="match status" value="1"/>
</dbReference>
<dbReference type="Pfam" id="PF07475">
    <property type="entry name" value="Hpr_kinase_C"/>
    <property type="match status" value="1"/>
</dbReference>
<accession>A0ABY8LX13</accession>
<dbReference type="InterPro" id="IPR011104">
    <property type="entry name" value="Hpr_kin/Pase_C"/>
</dbReference>
<dbReference type="CDD" id="cd01918">
    <property type="entry name" value="HprK_C"/>
    <property type="match status" value="1"/>
</dbReference>
<evidence type="ECO:0000259" key="11">
    <source>
        <dbReference type="Pfam" id="PF07475"/>
    </source>
</evidence>
<evidence type="ECO:0000256" key="6">
    <source>
        <dbReference type="ARBA" id="ARBA00022777"/>
    </source>
</evidence>
<gene>
    <name evidence="12" type="primary">hprK</name>
    <name evidence="12" type="ORF">QEG99_01065</name>
</gene>
<comment type="similarity">
    <text evidence="2">Belongs to the HPrK/P family.</text>
</comment>
<proteinExistence type="inferred from homology"/>
<dbReference type="RefSeq" id="WP_280102161.1">
    <property type="nucleotide sequence ID" value="NZ_CP122979.1"/>
</dbReference>
<keyword evidence="13" id="KW-1185">Reference proteome</keyword>
<dbReference type="EMBL" id="CP122979">
    <property type="protein sequence ID" value="WGI36858.1"/>
    <property type="molecule type" value="Genomic_DNA"/>
</dbReference>
<keyword evidence="3" id="KW-0723">Serine/threonine-protein kinase</keyword>
<organism evidence="12 13">
    <name type="scientific">Mesomycoplasma lagogenitalium</name>
    <dbReference type="NCBI Taxonomy" id="171286"/>
    <lineage>
        <taxon>Bacteria</taxon>
        <taxon>Bacillati</taxon>
        <taxon>Mycoplasmatota</taxon>
        <taxon>Mycoplasmoidales</taxon>
        <taxon>Metamycoplasmataceae</taxon>
        <taxon>Mesomycoplasma</taxon>
    </lineage>
</organism>
<dbReference type="InterPro" id="IPR028979">
    <property type="entry name" value="Ser_kin/Pase_Hpr-like_N_sf"/>
</dbReference>